<protein>
    <submittedName>
        <fullName evidence="2">Dynein heavy chain</fullName>
    </submittedName>
</protein>
<proteinExistence type="predicted"/>
<evidence type="ECO:0000313" key="3">
    <source>
        <dbReference type="Proteomes" id="UP001465976"/>
    </source>
</evidence>
<gene>
    <name evidence="2" type="primary">DYN1_2</name>
    <name evidence="2" type="ORF">V5O48_002300</name>
</gene>
<feature type="region of interest" description="Disordered" evidence="1">
    <location>
        <begin position="365"/>
        <end position="384"/>
    </location>
</feature>
<sequence length="816" mass="90693">MEEKVKEAYEIVKRIDVLDVLVEGTEIWVAAENAYNERVSRVENQIIARLRDQSGTFKTQYRSSEAYHMSQMHDLTLIAGAIIWACQIERQLVTYMKRVINDKDNQKSDVDRTEIATSPPLPPPINGHSVDGSGSLAKKRSFKALQLPTASRQAPRGPRPPLIATNSGGRLPTITGADNDPLSPESSTAQRKRLQAAIEEMEKMDLNGKAKVNGQGQDKTGSDGGGTGSASGSGGGSNKKRVLESLPKLEELKNIAELGWDHHAVAVTTTTVTTTTVTNPGEREKAADLSCRALIPPTLSQSMASNGFGTRSQTNHPQLQHVKNVLLGSTRKAMVLPGVFEEWKAFIWGRPSTKEDILEKLDKLDGSKTGEAEDDDDGDDTVSGVAPPSNFVLLDAHQTLPPPETQAPDYQRGYRETWRSIELTEEEEKGLSISIQALPPELRRMIFGHLGFKSRALLALSRNFATKEILAYHRQKYNITAFLSMHFPRNTIKRFRIIQAVTHTIIGGSSARTFFDGFGTPSILNLFVIGWRSCPLINFLTFTGFTETPPTIPNIYSSVKHLRIFSKTGFPDVHVYVTVLSLILPVLENPESALPFCTSQDFNSNAQIAANMAFITATKAVHLYPNSCLEFRESVSNDEGRKWVEDPERKKEIKDTIAELGKDVESSGYDRYNQVTDEEKSRYDGWDDEEEIVSPKSEFRLDRKVGDDRCMEVWLDAEGFGEVRGSISDLGRILRRHSWSHLENDQCVMHHHYGTGRFCQDINILVQGEVSHGDNNDDFCFTYDSADDEMSDLSLDVPPVTDVCASCAQPDLDLDA</sequence>
<keyword evidence="3" id="KW-1185">Reference proteome</keyword>
<name>A0ABR3FVY1_9AGAR</name>
<feature type="region of interest" description="Disordered" evidence="1">
    <location>
        <begin position="106"/>
        <end position="135"/>
    </location>
</feature>
<feature type="region of interest" description="Disordered" evidence="1">
    <location>
        <begin position="147"/>
        <end position="193"/>
    </location>
</feature>
<feature type="compositionally biased region" description="Gly residues" evidence="1">
    <location>
        <begin position="222"/>
        <end position="237"/>
    </location>
</feature>
<dbReference type="EMBL" id="JBAHYK010000051">
    <property type="protein sequence ID" value="KAL0579670.1"/>
    <property type="molecule type" value="Genomic_DNA"/>
</dbReference>
<feature type="region of interest" description="Disordered" evidence="1">
    <location>
        <begin position="207"/>
        <end position="240"/>
    </location>
</feature>
<accession>A0ABR3FVY1</accession>
<reference evidence="2 3" key="1">
    <citation type="submission" date="2024-02" db="EMBL/GenBank/DDBJ databases">
        <title>A draft genome for the cacao thread blight pathogen Marasmius crinis-equi.</title>
        <authorList>
            <person name="Cohen S.P."/>
            <person name="Baruah I.K."/>
            <person name="Amoako-Attah I."/>
            <person name="Bukari Y."/>
            <person name="Meinhardt L.W."/>
            <person name="Bailey B.A."/>
        </authorList>
    </citation>
    <scope>NUCLEOTIDE SEQUENCE [LARGE SCALE GENOMIC DNA]</scope>
    <source>
        <strain evidence="2 3">GH-76</strain>
    </source>
</reference>
<evidence type="ECO:0000313" key="2">
    <source>
        <dbReference type="EMBL" id="KAL0579670.1"/>
    </source>
</evidence>
<evidence type="ECO:0000256" key="1">
    <source>
        <dbReference type="SAM" id="MobiDB-lite"/>
    </source>
</evidence>
<comment type="caution">
    <text evidence="2">The sequence shown here is derived from an EMBL/GenBank/DDBJ whole genome shotgun (WGS) entry which is preliminary data.</text>
</comment>
<organism evidence="2 3">
    <name type="scientific">Marasmius crinis-equi</name>
    <dbReference type="NCBI Taxonomy" id="585013"/>
    <lineage>
        <taxon>Eukaryota</taxon>
        <taxon>Fungi</taxon>
        <taxon>Dikarya</taxon>
        <taxon>Basidiomycota</taxon>
        <taxon>Agaricomycotina</taxon>
        <taxon>Agaricomycetes</taxon>
        <taxon>Agaricomycetidae</taxon>
        <taxon>Agaricales</taxon>
        <taxon>Marasmiineae</taxon>
        <taxon>Marasmiaceae</taxon>
        <taxon>Marasmius</taxon>
    </lineage>
</organism>
<dbReference type="Proteomes" id="UP001465976">
    <property type="component" value="Unassembled WGS sequence"/>
</dbReference>